<dbReference type="SUPFAM" id="SSF48452">
    <property type="entry name" value="TPR-like"/>
    <property type="match status" value="1"/>
</dbReference>
<gene>
    <name evidence="2" type="ORF">RDB_LOCUS129382</name>
</gene>
<protein>
    <submittedName>
        <fullName evidence="2">Uncharacterized protein</fullName>
    </submittedName>
</protein>
<evidence type="ECO:0000313" key="3">
    <source>
        <dbReference type="Proteomes" id="UP000663843"/>
    </source>
</evidence>
<feature type="region of interest" description="Disordered" evidence="1">
    <location>
        <begin position="1"/>
        <end position="32"/>
    </location>
</feature>
<sequence length="154" mass="17330">MNSPRDAEQDRQMSDPDCASEDQSRADLVSTLHSSPKELAEKAWFYCDQFQQVGEPSDLEKAIECGTRALALTPDDHPDFPTRLADLAVFYNDRFEHLDELEDLDKAIAFESRALSLNNLGVSYANRFEYLGDLNDLEKSIEYSSLTGFGALIN</sequence>
<evidence type="ECO:0000256" key="1">
    <source>
        <dbReference type="SAM" id="MobiDB-lite"/>
    </source>
</evidence>
<dbReference type="AlphaFoldDB" id="A0A8H3H8J3"/>
<reference evidence="2" key="1">
    <citation type="submission" date="2021-01" db="EMBL/GenBank/DDBJ databases">
        <authorList>
            <person name="Kaushik A."/>
        </authorList>
    </citation>
    <scope>NUCLEOTIDE SEQUENCE</scope>
    <source>
        <strain evidence="2">AG2-2IIIB</strain>
    </source>
</reference>
<dbReference type="Pfam" id="PF13374">
    <property type="entry name" value="TPR_10"/>
    <property type="match status" value="1"/>
</dbReference>
<dbReference type="Gene3D" id="1.25.40.10">
    <property type="entry name" value="Tetratricopeptide repeat domain"/>
    <property type="match status" value="1"/>
</dbReference>
<comment type="caution">
    <text evidence="2">The sequence shown here is derived from an EMBL/GenBank/DDBJ whole genome shotgun (WGS) entry which is preliminary data.</text>
</comment>
<organism evidence="2 3">
    <name type="scientific">Rhizoctonia solani</name>
    <dbReference type="NCBI Taxonomy" id="456999"/>
    <lineage>
        <taxon>Eukaryota</taxon>
        <taxon>Fungi</taxon>
        <taxon>Dikarya</taxon>
        <taxon>Basidiomycota</taxon>
        <taxon>Agaricomycotina</taxon>
        <taxon>Agaricomycetes</taxon>
        <taxon>Cantharellales</taxon>
        <taxon>Ceratobasidiaceae</taxon>
        <taxon>Rhizoctonia</taxon>
    </lineage>
</organism>
<name>A0A8H3H8J3_9AGAM</name>
<evidence type="ECO:0000313" key="2">
    <source>
        <dbReference type="EMBL" id="CAE6491009.1"/>
    </source>
</evidence>
<proteinExistence type="predicted"/>
<dbReference type="Proteomes" id="UP000663843">
    <property type="component" value="Unassembled WGS sequence"/>
</dbReference>
<dbReference type="InterPro" id="IPR011990">
    <property type="entry name" value="TPR-like_helical_dom_sf"/>
</dbReference>
<feature type="compositionally biased region" description="Basic and acidic residues" evidence="1">
    <location>
        <begin position="1"/>
        <end position="14"/>
    </location>
</feature>
<dbReference type="EMBL" id="CAJMWT010004481">
    <property type="protein sequence ID" value="CAE6491009.1"/>
    <property type="molecule type" value="Genomic_DNA"/>
</dbReference>
<accession>A0A8H3H8J3</accession>